<gene>
    <name evidence="1" type="ORF">PIB30_052250</name>
</gene>
<organism evidence="1 2">
    <name type="scientific">Stylosanthes scabra</name>
    <dbReference type="NCBI Taxonomy" id="79078"/>
    <lineage>
        <taxon>Eukaryota</taxon>
        <taxon>Viridiplantae</taxon>
        <taxon>Streptophyta</taxon>
        <taxon>Embryophyta</taxon>
        <taxon>Tracheophyta</taxon>
        <taxon>Spermatophyta</taxon>
        <taxon>Magnoliopsida</taxon>
        <taxon>eudicotyledons</taxon>
        <taxon>Gunneridae</taxon>
        <taxon>Pentapetalae</taxon>
        <taxon>rosids</taxon>
        <taxon>fabids</taxon>
        <taxon>Fabales</taxon>
        <taxon>Fabaceae</taxon>
        <taxon>Papilionoideae</taxon>
        <taxon>50 kb inversion clade</taxon>
        <taxon>dalbergioids sensu lato</taxon>
        <taxon>Dalbergieae</taxon>
        <taxon>Pterocarpus clade</taxon>
        <taxon>Stylosanthes</taxon>
    </lineage>
</organism>
<dbReference type="EMBL" id="JASCZI010121206">
    <property type="protein sequence ID" value="MED6160533.1"/>
    <property type="molecule type" value="Genomic_DNA"/>
</dbReference>
<proteinExistence type="predicted"/>
<reference evidence="1 2" key="1">
    <citation type="journal article" date="2023" name="Plants (Basel)">
        <title>Bridging the Gap: Combining Genomics and Transcriptomics Approaches to Understand Stylosanthes scabra, an Orphan Legume from the Brazilian Caatinga.</title>
        <authorList>
            <person name="Ferreira-Neto J.R.C."/>
            <person name="da Silva M.D."/>
            <person name="Binneck E."/>
            <person name="de Melo N.F."/>
            <person name="da Silva R.H."/>
            <person name="de Melo A.L.T.M."/>
            <person name="Pandolfi V."/>
            <person name="Bustamante F.O."/>
            <person name="Brasileiro-Vidal A.C."/>
            <person name="Benko-Iseppon A.M."/>
        </authorList>
    </citation>
    <scope>NUCLEOTIDE SEQUENCE [LARGE SCALE GENOMIC DNA]</scope>
    <source>
        <tissue evidence="1">Leaves</tissue>
    </source>
</reference>
<evidence type="ECO:0000313" key="1">
    <source>
        <dbReference type="EMBL" id="MED6160533.1"/>
    </source>
</evidence>
<comment type="caution">
    <text evidence="1">The sequence shown here is derived from an EMBL/GenBank/DDBJ whole genome shotgun (WGS) entry which is preliminary data.</text>
</comment>
<dbReference type="Proteomes" id="UP001341840">
    <property type="component" value="Unassembled WGS sequence"/>
</dbReference>
<name>A0ABU6ULL4_9FABA</name>
<evidence type="ECO:0000313" key="2">
    <source>
        <dbReference type="Proteomes" id="UP001341840"/>
    </source>
</evidence>
<keyword evidence="2" id="KW-1185">Reference proteome</keyword>
<protein>
    <submittedName>
        <fullName evidence="1">Uncharacterized protein</fullName>
    </submittedName>
</protein>
<sequence>MPKCKSCTRRKQPGNENAMHTCPKAWVGGRSRLEELDMSNFGCSYMHGNRTEERVRHIYREKNEVSLADVRRRKVTDGKLKDESGIIFTQRLLEVSVSGTKTRKRILGSNVVV</sequence>
<accession>A0ABU6ULL4</accession>